<proteinExistence type="predicted"/>
<feature type="region of interest" description="Disordered" evidence="1">
    <location>
        <begin position="42"/>
        <end position="102"/>
    </location>
</feature>
<name>A0ABV5SSY7_9MICO</name>
<sequence>MTSDDAELEARADALRRIVYGTPDGYASGAADELESVEAELARRAAERERATAAIRAGPGRPDEQRQGEASEPGNTGAGSAADGDVTAGATEAGDPVASATRDRWPRRLGARVRSELAIAAVLAGFAVAGAVAVVSLAAPVRGLAVFDRPQSSRDESLTVALGAQADTVRRIDEVFGRGFWVYLNGNDQVCLSVVQLGTSLVERGECASRARFVEHGILVQYAATELGPHRPDGMGERDVVVISWSDESEGVTWELVLIDPPASDRSTYDEWSVSRDAPR</sequence>
<dbReference type="Proteomes" id="UP001589667">
    <property type="component" value="Unassembled WGS sequence"/>
</dbReference>
<reference evidence="3 4" key="1">
    <citation type="submission" date="2024-09" db="EMBL/GenBank/DDBJ databases">
        <authorList>
            <person name="Sun Q."/>
            <person name="Mori K."/>
        </authorList>
    </citation>
    <scope>NUCLEOTIDE SEQUENCE [LARGE SCALE GENOMIC DNA]</scope>
    <source>
        <strain evidence="3 4">JCM 14321</strain>
    </source>
</reference>
<evidence type="ECO:0000256" key="2">
    <source>
        <dbReference type="SAM" id="Phobius"/>
    </source>
</evidence>
<accession>A0ABV5SSY7</accession>
<dbReference type="RefSeq" id="WP_157425236.1">
    <property type="nucleotide sequence ID" value="NZ_BAAANI010000004.1"/>
</dbReference>
<feature type="compositionally biased region" description="Basic and acidic residues" evidence="1">
    <location>
        <begin position="42"/>
        <end position="51"/>
    </location>
</feature>
<keyword evidence="2" id="KW-0472">Membrane</keyword>
<dbReference type="EMBL" id="JBHMBL010000003">
    <property type="protein sequence ID" value="MFB9643469.1"/>
    <property type="molecule type" value="Genomic_DNA"/>
</dbReference>
<gene>
    <name evidence="3" type="ORF">ACFFQV_14315</name>
</gene>
<protein>
    <submittedName>
        <fullName evidence="3">Uncharacterized protein</fullName>
    </submittedName>
</protein>
<keyword evidence="4" id="KW-1185">Reference proteome</keyword>
<keyword evidence="2" id="KW-1133">Transmembrane helix</keyword>
<evidence type="ECO:0000313" key="4">
    <source>
        <dbReference type="Proteomes" id="UP001589667"/>
    </source>
</evidence>
<evidence type="ECO:0000313" key="3">
    <source>
        <dbReference type="EMBL" id="MFB9643469.1"/>
    </source>
</evidence>
<feature type="transmembrane region" description="Helical" evidence="2">
    <location>
        <begin position="117"/>
        <end position="139"/>
    </location>
</feature>
<evidence type="ECO:0000256" key="1">
    <source>
        <dbReference type="SAM" id="MobiDB-lite"/>
    </source>
</evidence>
<keyword evidence="2" id="KW-0812">Transmembrane</keyword>
<organism evidence="3 4">
    <name type="scientific">Agromyces lapidis</name>
    <dbReference type="NCBI Taxonomy" id="279574"/>
    <lineage>
        <taxon>Bacteria</taxon>
        <taxon>Bacillati</taxon>
        <taxon>Actinomycetota</taxon>
        <taxon>Actinomycetes</taxon>
        <taxon>Micrococcales</taxon>
        <taxon>Microbacteriaceae</taxon>
        <taxon>Agromyces</taxon>
    </lineage>
</organism>
<comment type="caution">
    <text evidence="3">The sequence shown here is derived from an EMBL/GenBank/DDBJ whole genome shotgun (WGS) entry which is preliminary data.</text>
</comment>